<dbReference type="GeneID" id="4805602"/>
<dbReference type="KEGG" id="dpo:4805602"/>
<dbReference type="FunCoup" id="A0A6I8UWL8">
    <property type="interactions" value="64"/>
</dbReference>
<feature type="compositionally biased region" description="Basic and acidic residues" evidence="1">
    <location>
        <begin position="176"/>
        <end position="186"/>
    </location>
</feature>
<accession>A0A6I8UWL8</accession>
<dbReference type="InterPro" id="IPR029000">
    <property type="entry name" value="Cyclophilin-like_dom_sf"/>
</dbReference>
<dbReference type="GO" id="GO:0003755">
    <property type="term" value="F:peptidyl-prolyl cis-trans isomerase activity"/>
    <property type="evidence" value="ECO:0007669"/>
    <property type="project" value="InterPro"/>
</dbReference>
<dbReference type="OMA" id="MSNIEHD"/>
<feature type="region of interest" description="Disordered" evidence="1">
    <location>
        <begin position="176"/>
        <end position="210"/>
    </location>
</feature>
<dbReference type="Gene3D" id="2.40.100.10">
    <property type="entry name" value="Cyclophilin-like"/>
    <property type="match status" value="1"/>
</dbReference>
<evidence type="ECO:0000256" key="1">
    <source>
        <dbReference type="SAM" id="MobiDB-lite"/>
    </source>
</evidence>
<dbReference type="SMR" id="A0A6I8UWL8"/>
<reference evidence="3" key="1">
    <citation type="submission" date="2024-06" db="UniProtKB">
        <authorList>
            <consortium name="RefSeq"/>
        </authorList>
    </citation>
    <scope>NUCLEOTIDE SEQUENCE [LARGE SCALE GENOMIC DNA]</scope>
    <source>
        <strain evidence="3">MV2-25</strain>
    </source>
</reference>
<evidence type="ECO:0000259" key="2">
    <source>
        <dbReference type="PROSITE" id="PS50072"/>
    </source>
</evidence>
<dbReference type="Pfam" id="PF00160">
    <property type="entry name" value="Pro_isomerase"/>
    <property type="match status" value="1"/>
</dbReference>
<gene>
    <name evidence="4" type="primary">LOC4805602</name>
</gene>
<evidence type="ECO:0000313" key="4">
    <source>
        <dbReference type="RefSeq" id="XP_001361979.1"/>
    </source>
</evidence>
<dbReference type="Proteomes" id="UP000001819">
    <property type="component" value="Chromosome 3"/>
</dbReference>
<feature type="domain" description="PPIase cyclophilin-type" evidence="2">
    <location>
        <begin position="246"/>
        <end position="402"/>
    </location>
</feature>
<dbReference type="AlphaFoldDB" id="A0A6I8UWL8"/>
<name>A0A6I8UWL8_DROPS</name>
<dbReference type="InParanoid" id="A0A6I8UWL8"/>
<evidence type="ECO:0000313" key="3">
    <source>
        <dbReference type="Proteomes" id="UP000001819"/>
    </source>
</evidence>
<protein>
    <recommendedName>
        <fullName evidence="2">PPIase cyclophilin-type domain-containing protein</fullName>
    </recommendedName>
</protein>
<sequence length="403" mass="45980">MFLRENTRAARGSTPQDVGTVAPYVAAAKRGPFTLTNPVFKRRNPYLESSEEPSGEIQHSFNINRKALENNHRHHQRLIPVAVGKNQMPQTRSPMVMNEQRELYRQHRERLTTIKGKVNTCLPPPKVKVSGNGMELPYMEMLTALYKRSNNTLRTFTRSPERLAVGRWRHVSMAREKEQKQQEKNKQFHKGGQLFDPDAGRSRRNKPKASHTFSYEIPMHILHRYESLMDQCDVGNLCKLLRPQIYFDVEVRDTRIQGRLIIQLFTEACPQVVLEFMRACTQGNSAAITFSRTLTPMWLEGRLDMGPSTVLKQDLRNIEHDFDVLNHGVDAGILSFPSRYVRSHLCSAINFTISFQPLSILNGKRIAFGKVRKGLHLLERIQDATGHLATSQGVVLITGCGVL</sequence>
<dbReference type="PROSITE" id="PS50072">
    <property type="entry name" value="CSA_PPIASE_2"/>
    <property type="match status" value="1"/>
</dbReference>
<dbReference type="Bgee" id="FBgn0077488">
    <property type="expression patterns" value="Expressed in male reproductive system and 1 other cell type or tissue"/>
</dbReference>
<dbReference type="InterPro" id="IPR002130">
    <property type="entry name" value="Cyclophilin-type_PPIase_dom"/>
</dbReference>
<reference evidence="4" key="2">
    <citation type="submission" date="2025-08" db="UniProtKB">
        <authorList>
            <consortium name="RefSeq"/>
        </authorList>
    </citation>
    <scope>IDENTIFICATION</scope>
    <source>
        <strain evidence="4">MV-25-SWS-2005</strain>
        <tissue evidence="4">Whole body</tissue>
    </source>
</reference>
<proteinExistence type="predicted"/>
<dbReference type="SUPFAM" id="SSF50891">
    <property type="entry name" value="Cyclophilin-like"/>
    <property type="match status" value="1"/>
</dbReference>
<organism evidence="3 4">
    <name type="scientific">Drosophila pseudoobscura pseudoobscura</name>
    <name type="common">Fruit fly</name>
    <dbReference type="NCBI Taxonomy" id="46245"/>
    <lineage>
        <taxon>Eukaryota</taxon>
        <taxon>Metazoa</taxon>
        <taxon>Ecdysozoa</taxon>
        <taxon>Arthropoda</taxon>
        <taxon>Hexapoda</taxon>
        <taxon>Insecta</taxon>
        <taxon>Pterygota</taxon>
        <taxon>Neoptera</taxon>
        <taxon>Endopterygota</taxon>
        <taxon>Diptera</taxon>
        <taxon>Brachycera</taxon>
        <taxon>Muscomorpha</taxon>
        <taxon>Ephydroidea</taxon>
        <taxon>Drosophilidae</taxon>
        <taxon>Drosophila</taxon>
        <taxon>Sophophora</taxon>
    </lineage>
</organism>
<keyword evidence="3" id="KW-1185">Reference proteome</keyword>
<dbReference type="RefSeq" id="XP_001361979.1">
    <property type="nucleotide sequence ID" value="XM_001361942.4"/>
</dbReference>